<name>X0VCY2_9ZZZZ</name>
<sequence>SPFKKGIESLEKRKEEHEEKIKIYSGKDDTLVDYWKGEIKGFEEEIAKKFGKLKRNLKKKN</sequence>
<gene>
    <name evidence="1" type="ORF">S01H1_57967</name>
</gene>
<feature type="non-terminal residue" evidence="1">
    <location>
        <position position="1"/>
    </location>
</feature>
<protein>
    <submittedName>
        <fullName evidence="1">Uncharacterized protein</fullName>
    </submittedName>
</protein>
<comment type="caution">
    <text evidence="1">The sequence shown here is derived from an EMBL/GenBank/DDBJ whole genome shotgun (WGS) entry which is preliminary data.</text>
</comment>
<reference evidence="1" key="1">
    <citation type="journal article" date="2014" name="Front. Microbiol.">
        <title>High frequency of phylogenetically diverse reductive dehalogenase-homologous genes in deep subseafloor sedimentary metagenomes.</title>
        <authorList>
            <person name="Kawai M."/>
            <person name="Futagami T."/>
            <person name="Toyoda A."/>
            <person name="Takaki Y."/>
            <person name="Nishi S."/>
            <person name="Hori S."/>
            <person name="Arai W."/>
            <person name="Tsubouchi T."/>
            <person name="Morono Y."/>
            <person name="Uchiyama I."/>
            <person name="Ito T."/>
            <person name="Fujiyama A."/>
            <person name="Inagaki F."/>
            <person name="Takami H."/>
        </authorList>
    </citation>
    <scope>NUCLEOTIDE SEQUENCE</scope>
    <source>
        <strain evidence="1">Expedition CK06-06</strain>
    </source>
</reference>
<accession>X0VCY2</accession>
<organism evidence="1">
    <name type="scientific">marine sediment metagenome</name>
    <dbReference type="NCBI Taxonomy" id="412755"/>
    <lineage>
        <taxon>unclassified sequences</taxon>
        <taxon>metagenomes</taxon>
        <taxon>ecological metagenomes</taxon>
    </lineage>
</organism>
<dbReference type="AlphaFoldDB" id="X0VCY2"/>
<evidence type="ECO:0000313" key="1">
    <source>
        <dbReference type="EMBL" id="GAG15969.1"/>
    </source>
</evidence>
<dbReference type="EMBL" id="BARS01037837">
    <property type="protein sequence ID" value="GAG15969.1"/>
    <property type="molecule type" value="Genomic_DNA"/>
</dbReference>
<proteinExistence type="predicted"/>